<evidence type="ECO:0000256" key="2">
    <source>
        <dbReference type="PROSITE-ProRule" id="PRU00335"/>
    </source>
</evidence>
<organism evidence="4 5">
    <name type="scientific">Companilactobacillus huachuanensis</name>
    <dbReference type="NCBI Taxonomy" id="2559914"/>
    <lineage>
        <taxon>Bacteria</taxon>
        <taxon>Bacillati</taxon>
        <taxon>Bacillota</taxon>
        <taxon>Bacilli</taxon>
        <taxon>Lactobacillales</taxon>
        <taxon>Lactobacillaceae</taxon>
        <taxon>Companilactobacillus</taxon>
    </lineage>
</organism>
<dbReference type="PROSITE" id="PS01081">
    <property type="entry name" value="HTH_TETR_1"/>
    <property type="match status" value="1"/>
</dbReference>
<reference evidence="5" key="1">
    <citation type="journal article" date="2019" name="Int. J. Syst. Evol. Microbiol.">
        <title>The Global Catalogue of Microorganisms (GCM) 10K type strain sequencing project: providing services to taxonomists for standard genome sequencing and annotation.</title>
        <authorList>
            <consortium name="The Broad Institute Genomics Platform"/>
            <consortium name="The Broad Institute Genome Sequencing Center for Infectious Disease"/>
            <person name="Wu L."/>
            <person name="Ma J."/>
        </authorList>
    </citation>
    <scope>NUCLEOTIDE SEQUENCE [LARGE SCALE GENOMIC DNA]</scope>
    <source>
        <strain evidence="5">CCM 8927</strain>
    </source>
</reference>
<gene>
    <name evidence="4" type="ORF">ACFQAV_07245</name>
</gene>
<dbReference type="RefSeq" id="WP_137610337.1">
    <property type="nucleotide sequence ID" value="NZ_BJDF01000001.1"/>
</dbReference>
<accession>A0ABW1RNL7</accession>
<keyword evidence="1 2" id="KW-0238">DNA-binding</keyword>
<comment type="caution">
    <text evidence="4">The sequence shown here is derived from an EMBL/GenBank/DDBJ whole genome shotgun (WGS) entry which is preliminary data.</text>
</comment>
<sequence length="213" mass="25155">MTPKEELVIKFNHIILVQGFSNFSMVDLAKMADISRAKLYIYFKNKDQIVNSVVDRHLEFLKKYPIPTTAKDENLLSTILNSLLLLGSTTELFESELREKYPQLYRNFKRGYETYFSNLKSYYENAQENHLIIKDISAEFILFQNRINIRGILDDVRNNQLSLNKGEQYLAEYFTYQIHSLLLNKTPIIPDDIKKFSKVIINEYYDTYANINH</sequence>
<evidence type="ECO:0000313" key="4">
    <source>
        <dbReference type="EMBL" id="MFC6176631.1"/>
    </source>
</evidence>
<dbReference type="InterPro" id="IPR023772">
    <property type="entry name" value="DNA-bd_HTH_TetR-type_CS"/>
</dbReference>
<keyword evidence="5" id="KW-1185">Reference proteome</keyword>
<name>A0ABW1RNL7_9LACO</name>
<protein>
    <submittedName>
        <fullName evidence="4">TetR/AcrR family transcriptional regulator</fullName>
    </submittedName>
</protein>
<feature type="domain" description="HTH tetR-type" evidence="3">
    <location>
        <begin position="1"/>
        <end position="61"/>
    </location>
</feature>
<dbReference type="Pfam" id="PF00440">
    <property type="entry name" value="TetR_N"/>
    <property type="match status" value="1"/>
</dbReference>
<dbReference type="InterPro" id="IPR009057">
    <property type="entry name" value="Homeodomain-like_sf"/>
</dbReference>
<evidence type="ECO:0000313" key="5">
    <source>
        <dbReference type="Proteomes" id="UP001596288"/>
    </source>
</evidence>
<dbReference type="InterPro" id="IPR001647">
    <property type="entry name" value="HTH_TetR"/>
</dbReference>
<proteinExistence type="predicted"/>
<feature type="DNA-binding region" description="H-T-H motif" evidence="2">
    <location>
        <begin position="24"/>
        <end position="43"/>
    </location>
</feature>
<dbReference type="SUPFAM" id="SSF46689">
    <property type="entry name" value="Homeodomain-like"/>
    <property type="match status" value="1"/>
</dbReference>
<dbReference type="Proteomes" id="UP001596288">
    <property type="component" value="Unassembled WGS sequence"/>
</dbReference>
<evidence type="ECO:0000259" key="3">
    <source>
        <dbReference type="PROSITE" id="PS50977"/>
    </source>
</evidence>
<dbReference type="Gene3D" id="1.10.357.10">
    <property type="entry name" value="Tetracycline Repressor, domain 2"/>
    <property type="match status" value="1"/>
</dbReference>
<dbReference type="PROSITE" id="PS50977">
    <property type="entry name" value="HTH_TETR_2"/>
    <property type="match status" value="1"/>
</dbReference>
<dbReference type="EMBL" id="JBHSSF010000019">
    <property type="protein sequence ID" value="MFC6176631.1"/>
    <property type="molecule type" value="Genomic_DNA"/>
</dbReference>
<evidence type="ECO:0000256" key="1">
    <source>
        <dbReference type="ARBA" id="ARBA00023125"/>
    </source>
</evidence>